<protein>
    <recommendedName>
        <fullName evidence="8">Nickel/cobalt efflux system</fullName>
    </recommendedName>
</protein>
<keyword evidence="6 8" id="KW-1133">Transmembrane helix</keyword>
<evidence type="ECO:0000256" key="8">
    <source>
        <dbReference type="RuleBase" id="RU362101"/>
    </source>
</evidence>
<feature type="region of interest" description="Disordered" evidence="9">
    <location>
        <begin position="315"/>
        <end position="350"/>
    </location>
</feature>
<dbReference type="Proteomes" id="UP000219612">
    <property type="component" value="Unassembled WGS sequence"/>
</dbReference>
<dbReference type="GO" id="GO:0015099">
    <property type="term" value="F:nickel cation transmembrane transporter activity"/>
    <property type="evidence" value="ECO:0007669"/>
    <property type="project" value="UniProtKB-UniRule"/>
</dbReference>
<name>A0A285GLT2_9ACTN</name>
<keyword evidence="5 8" id="KW-0812">Transmembrane</keyword>
<keyword evidence="4" id="KW-0533">Nickel</keyword>
<dbReference type="InterPro" id="IPR004688">
    <property type="entry name" value="Ni/Co_transpt"/>
</dbReference>
<feature type="transmembrane region" description="Helical" evidence="8">
    <location>
        <begin position="34"/>
        <end position="51"/>
    </location>
</feature>
<evidence type="ECO:0000256" key="3">
    <source>
        <dbReference type="ARBA" id="ARBA00022448"/>
    </source>
</evidence>
<accession>A0A285GLT2</accession>
<dbReference type="InterPro" id="IPR011541">
    <property type="entry name" value="Ni/Co_transpt_high_affinity"/>
</dbReference>
<evidence type="ECO:0000256" key="4">
    <source>
        <dbReference type="ARBA" id="ARBA00022596"/>
    </source>
</evidence>
<feature type="non-terminal residue" evidence="10">
    <location>
        <position position="350"/>
    </location>
</feature>
<dbReference type="EMBL" id="OBDY01000002">
    <property type="protein sequence ID" value="SNY23301.1"/>
    <property type="molecule type" value="Genomic_DNA"/>
</dbReference>
<keyword evidence="7 8" id="KW-0472">Membrane</keyword>
<dbReference type="AlphaFoldDB" id="A0A285GLT2"/>
<evidence type="ECO:0000256" key="9">
    <source>
        <dbReference type="SAM" id="MobiDB-lite"/>
    </source>
</evidence>
<evidence type="ECO:0000313" key="11">
    <source>
        <dbReference type="Proteomes" id="UP000219612"/>
    </source>
</evidence>
<organism evidence="10 11">
    <name type="scientific">Paractinoplanes atraurantiacus</name>
    <dbReference type="NCBI Taxonomy" id="1036182"/>
    <lineage>
        <taxon>Bacteria</taxon>
        <taxon>Bacillati</taxon>
        <taxon>Actinomycetota</taxon>
        <taxon>Actinomycetes</taxon>
        <taxon>Micromonosporales</taxon>
        <taxon>Micromonosporaceae</taxon>
        <taxon>Paractinoplanes</taxon>
    </lineage>
</organism>
<evidence type="ECO:0000256" key="5">
    <source>
        <dbReference type="ARBA" id="ARBA00022692"/>
    </source>
</evidence>
<gene>
    <name evidence="10" type="ORF">SAMN05421748_10221</name>
</gene>
<feature type="transmembrane region" description="Helical" evidence="8">
    <location>
        <begin position="102"/>
        <end position="122"/>
    </location>
</feature>
<dbReference type="Pfam" id="PF03824">
    <property type="entry name" value="NicO"/>
    <property type="match status" value="1"/>
</dbReference>
<feature type="transmembrane region" description="Helical" evidence="8">
    <location>
        <begin position="176"/>
        <end position="199"/>
    </location>
</feature>
<evidence type="ECO:0000256" key="1">
    <source>
        <dbReference type="ARBA" id="ARBA00004127"/>
    </source>
</evidence>
<feature type="transmembrane region" description="Helical" evidence="8">
    <location>
        <begin position="245"/>
        <end position="264"/>
    </location>
</feature>
<dbReference type="GO" id="GO:0005886">
    <property type="term" value="C:plasma membrane"/>
    <property type="evidence" value="ECO:0007669"/>
    <property type="project" value="UniProtKB-SubCell"/>
</dbReference>
<reference evidence="10 11" key="1">
    <citation type="submission" date="2017-09" db="EMBL/GenBank/DDBJ databases">
        <authorList>
            <person name="Ehlers B."/>
            <person name="Leendertz F.H."/>
        </authorList>
    </citation>
    <scope>NUCLEOTIDE SEQUENCE [LARGE SCALE GENOMIC DNA]</scope>
    <source>
        <strain evidence="10 11">CGMCC 4.6857</strain>
    </source>
</reference>
<comment type="similarity">
    <text evidence="2 8">Belongs to the NiCoT transporter (TC 2.A.52) family.</text>
</comment>
<proteinExistence type="inferred from homology"/>
<feature type="compositionally biased region" description="Pro residues" evidence="9">
    <location>
        <begin position="316"/>
        <end position="335"/>
    </location>
</feature>
<dbReference type="RefSeq" id="WP_179855040.1">
    <property type="nucleotide sequence ID" value="NZ_OBDY01000002.1"/>
</dbReference>
<evidence type="ECO:0000313" key="10">
    <source>
        <dbReference type="EMBL" id="SNY23301.1"/>
    </source>
</evidence>
<feature type="transmembrane region" description="Helical" evidence="8">
    <location>
        <begin position="143"/>
        <end position="170"/>
    </location>
</feature>
<evidence type="ECO:0000256" key="6">
    <source>
        <dbReference type="ARBA" id="ARBA00022989"/>
    </source>
</evidence>
<dbReference type="GO" id="GO:0012505">
    <property type="term" value="C:endomembrane system"/>
    <property type="evidence" value="ECO:0007669"/>
    <property type="project" value="UniProtKB-SubCell"/>
</dbReference>
<evidence type="ECO:0000256" key="2">
    <source>
        <dbReference type="ARBA" id="ARBA00010892"/>
    </source>
</evidence>
<sequence length="350" mass="35398">MTDHRAQRHILVVMAAVVGLLHLAGIVVLSREPALAGVGIVAYLLGIRHACDARHVAVISRFSRSPSAALWFSLGSATTVFSVTFLLAMIVRPSASATPAGVFLAILGALNLVVLIGALTGRSATLYGLRGRLSRWVRHPWQLFPLGVIVGFGLLITAETGLLLLAATAAVPDLPLAAIITQPLLFAAGLCLVGAVQGVRMSTPTAGPPAAIAFTTIAAAGTLAIAAIDLAGIDLTPAAAPDLTGFPLAAILLLVLAIPAFLAFRRYRHRPVGPALSGPPAAPFAPPAAPFTSPAAPFAQSAALFAPWGPQASTPPVVPPSASPVVPPSAPPSAPPVAQASVPPVVPPSA</sequence>
<feature type="transmembrane region" description="Helical" evidence="8">
    <location>
        <begin position="9"/>
        <end position="28"/>
    </location>
</feature>
<keyword evidence="11" id="KW-1185">Reference proteome</keyword>
<feature type="transmembrane region" description="Helical" evidence="8">
    <location>
        <begin position="71"/>
        <end position="90"/>
    </location>
</feature>
<dbReference type="PANTHER" id="PTHR31611">
    <property type="entry name" value="HIGH-AFFINITY NICKEL TRANSPORT PROTEIN NIC1"/>
    <property type="match status" value="1"/>
</dbReference>
<evidence type="ECO:0000256" key="7">
    <source>
        <dbReference type="ARBA" id="ARBA00023136"/>
    </source>
</evidence>
<feature type="transmembrane region" description="Helical" evidence="8">
    <location>
        <begin position="211"/>
        <end position="233"/>
    </location>
</feature>
<keyword evidence="3 8" id="KW-0813">Transport</keyword>
<dbReference type="PANTHER" id="PTHR31611:SF0">
    <property type="entry name" value="HIGH-AFFINITY NICKEL TRANSPORT PROTEIN NIC1"/>
    <property type="match status" value="1"/>
</dbReference>
<comment type="subcellular location">
    <subcellularLocation>
        <location evidence="8">Cell membrane</location>
        <topology evidence="8">Multi-pass membrane protein</topology>
    </subcellularLocation>
    <subcellularLocation>
        <location evidence="1">Endomembrane system</location>
        <topology evidence="1">Multi-pass membrane protein</topology>
    </subcellularLocation>
</comment>